<dbReference type="InterPro" id="IPR000225">
    <property type="entry name" value="Armadillo"/>
</dbReference>
<gene>
    <name evidence="2" type="ORF">ZIOFF_064161</name>
</gene>
<dbReference type="EMBL" id="JACMSC010000018">
    <property type="protein sequence ID" value="KAG6474944.1"/>
    <property type="molecule type" value="Genomic_DNA"/>
</dbReference>
<dbReference type="Pfam" id="PF23005">
    <property type="entry name" value="DUF7032"/>
    <property type="match status" value="1"/>
</dbReference>
<proteinExistence type="predicted"/>
<dbReference type="SUPFAM" id="SSF48371">
    <property type="entry name" value="ARM repeat"/>
    <property type="match status" value="1"/>
</dbReference>
<dbReference type="Proteomes" id="UP000734854">
    <property type="component" value="Unassembled WGS sequence"/>
</dbReference>
<name>A0A8J5CFF8_ZINOF</name>
<evidence type="ECO:0000259" key="1">
    <source>
        <dbReference type="Pfam" id="PF23005"/>
    </source>
</evidence>
<dbReference type="InterPro" id="IPR016024">
    <property type="entry name" value="ARM-type_fold"/>
</dbReference>
<evidence type="ECO:0000313" key="2">
    <source>
        <dbReference type="EMBL" id="KAG6474944.1"/>
    </source>
</evidence>
<organism evidence="2 3">
    <name type="scientific">Zingiber officinale</name>
    <name type="common">Ginger</name>
    <name type="synonym">Amomum zingiber</name>
    <dbReference type="NCBI Taxonomy" id="94328"/>
    <lineage>
        <taxon>Eukaryota</taxon>
        <taxon>Viridiplantae</taxon>
        <taxon>Streptophyta</taxon>
        <taxon>Embryophyta</taxon>
        <taxon>Tracheophyta</taxon>
        <taxon>Spermatophyta</taxon>
        <taxon>Magnoliopsida</taxon>
        <taxon>Liliopsida</taxon>
        <taxon>Zingiberales</taxon>
        <taxon>Zingiberaceae</taxon>
        <taxon>Zingiber</taxon>
    </lineage>
</organism>
<accession>A0A8J5CFF8</accession>
<dbReference type="PANTHER" id="PTHR46043">
    <property type="entry name" value="ARM REPEAT SUPERFAMILY PROTEIN"/>
    <property type="match status" value="1"/>
</dbReference>
<comment type="caution">
    <text evidence="2">The sequence shown here is derived from an EMBL/GenBank/DDBJ whole genome shotgun (WGS) entry which is preliminary data.</text>
</comment>
<evidence type="ECO:0000313" key="3">
    <source>
        <dbReference type="Proteomes" id="UP000734854"/>
    </source>
</evidence>
<dbReference type="PANTHER" id="PTHR46043:SF9">
    <property type="entry name" value="ARM REPEAT SUPERFAMILY PROTEIN"/>
    <property type="match status" value="1"/>
</dbReference>
<dbReference type="Gene3D" id="1.25.10.10">
    <property type="entry name" value="Leucine-rich Repeat Variant"/>
    <property type="match status" value="2"/>
</dbReference>
<sequence length="508" mass="53247">MAEETEPTPEVTDSAAGLRSQARQLVPEALAEARAAAGFPARWSSIASKIERVAPSLSDLSSLPSFSRNALCWELLQSVTIALRDAIGLACRSGAPSGKLQMQSDLDAVSSELDLVLDDCALLVKTGVLDDSAAAAAAPHSLDKIRVLLARLQIGHAEAKNRAVDALLEAMREDERSVMTALGRSNVSALIRLLGSTSVEIKEKAATAICLLTESGSCENLIVSEAVLPPLIRLSESGSLICRQKALTSLQRLSISTETARSIVGHGGVRPLVDVCQAGDSICQSAASGTLKNLSAVPEVRQTLVEEGTICVMIDLLNHGIVLSSKEHSAECLLNLTASNDASRMLVVEEGGAPSLLAFLDGPLPKEPAVGALRNLIGAATVDSLVSLGLLPRLLHVLRDGSLGAQQAAASIICRISNSNETKRSIGELGCLPLLATMLEAITSTAREVAAQAIAGLISLPQNKSELKKDDKTVIVLVRLLDPNPQNTAKKYAISCLRSCHRARGAGS</sequence>
<reference evidence="2 3" key="1">
    <citation type="submission" date="2020-08" db="EMBL/GenBank/DDBJ databases">
        <title>Plant Genome Project.</title>
        <authorList>
            <person name="Zhang R.-G."/>
        </authorList>
    </citation>
    <scope>NUCLEOTIDE SEQUENCE [LARGE SCALE GENOMIC DNA]</scope>
    <source>
        <tissue evidence="2">Rhizome</tissue>
    </source>
</reference>
<feature type="domain" description="DUF7032" evidence="1">
    <location>
        <begin position="21"/>
        <end position="128"/>
    </location>
</feature>
<dbReference type="InterPro" id="IPR054296">
    <property type="entry name" value="DUF7032"/>
</dbReference>
<dbReference type="InterPro" id="IPR011989">
    <property type="entry name" value="ARM-like"/>
</dbReference>
<protein>
    <recommendedName>
        <fullName evidence="1">DUF7032 domain-containing protein</fullName>
    </recommendedName>
</protein>
<keyword evidence="3" id="KW-1185">Reference proteome</keyword>
<dbReference type="AlphaFoldDB" id="A0A8J5CFF8"/>
<dbReference type="SMART" id="SM00185">
    <property type="entry name" value="ARM"/>
    <property type="match status" value="6"/>
</dbReference>